<gene>
    <name evidence="2" type="ORF">PPGU16_60000</name>
</gene>
<evidence type="ECO:0000256" key="1">
    <source>
        <dbReference type="SAM" id="MobiDB-lite"/>
    </source>
</evidence>
<accession>A0A7I8BWK0</accession>
<geneLocation type="plasmid" evidence="2 3">
    <name>PPGU16_p1</name>
</geneLocation>
<dbReference type="KEGG" id="plad:PPGU16_60000"/>
<organism evidence="2 3">
    <name type="scientific">Paraburkholderia largidicola</name>
    <dbReference type="NCBI Taxonomy" id="3014751"/>
    <lineage>
        <taxon>Bacteria</taxon>
        <taxon>Pseudomonadati</taxon>
        <taxon>Pseudomonadota</taxon>
        <taxon>Betaproteobacteria</taxon>
        <taxon>Burkholderiales</taxon>
        <taxon>Burkholderiaceae</taxon>
        <taxon>Paraburkholderia</taxon>
    </lineage>
</organism>
<evidence type="ECO:0000313" key="3">
    <source>
        <dbReference type="Proteomes" id="UP000510888"/>
    </source>
</evidence>
<protein>
    <submittedName>
        <fullName evidence="2">Uncharacterized protein</fullName>
    </submittedName>
</protein>
<evidence type="ECO:0000313" key="2">
    <source>
        <dbReference type="EMBL" id="BCF92933.1"/>
    </source>
</evidence>
<proteinExistence type="predicted"/>
<name>A0A7I8BWK0_9BURK</name>
<dbReference type="EMBL" id="AP023176">
    <property type="protein sequence ID" value="BCF92933.1"/>
    <property type="molecule type" value="Genomic_DNA"/>
</dbReference>
<reference evidence="2 3" key="1">
    <citation type="journal article" date="2020" name="Genes (Basel)">
        <title>Genomic Comparison of Insect Gut Symbionts from Divergent Burkholderia Subclades.</title>
        <authorList>
            <person name="Takeshita K."/>
            <person name="Kikuchi Y."/>
        </authorList>
    </citation>
    <scope>NUCLEOTIDE SEQUENCE [LARGE SCALE GENOMIC DNA]</scope>
    <source>
        <strain evidence="2 3">PGU16</strain>
        <plasmid evidence="2 3">PPGU16_p1</plasmid>
    </source>
</reference>
<keyword evidence="2" id="KW-0614">Plasmid</keyword>
<feature type="region of interest" description="Disordered" evidence="1">
    <location>
        <begin position="234"/>
        <end position="261"/>
    </location>
</feature>
<dbReference type="AlphaFoldDB" id="A0A7I8BWK0"/>
<dbReference type="Proteomes" id="UP000510888">
    <property type="component" value="Plasmid PPGU16_p1"/>
</dbReference>
<keyword evidence="3" id="KW-1185">Reference proteome</keyword>
<sequence length="330" mass="37200">MQHRNDYLNDEQVDGFIAYLSGVLSGHNRINFSAAFPRNRLPRHYEMQCPGKVEREATGSVYVIEAETLEQLFSFYWWNHRFYDRNKEEVDEVRSCVGSAILEEDSESGLELTLAACRSVMEWGFGRGTRANQSNVSWASSQGASLIQVLRNGREVLSSDAPDLSVFNRNPDPSTHWSKMNSGWTKYYSFALPAHVIYDSRVGAALCYLVRRYLESTQAKHHADSVPESLAFRWAPGQGERNTRDPSSGPYKFSRLTGGPAGSREWARVNINANWILSAAISQSGSTWCSGPDGFRRVEGALFMLGYDLSRVERAPTQDDTEPANLSFQW</sequence>